<evidence type="ECO:0000313" key="1">
    <source>
        <dbReference type="EMBL" id="GAH87479.1"/>
    </source>
</evidence>
<sequence>LVEIWDWNLNFLNYLVLSNWSTQQSYYFADKKNVEEELNK</sequence>
<comment type="caution">
    <text evidence="1">The sequence shown here is derived from an EMBL/GenBank/DDBJ whole genome shotgun (WGS) entry which is preliminary data.</text>
</comment>
<dbReference type="AlphaFoldDB" id="X1KBB3"/>
<dbReference type="EMBL" id="BARU01040032">
    <property type="protein sequence ID" value="GAH87479.1"/>
    <property type="molecule type" value="Genomic_DNA"/>
</dbReference>
<reference evidence="1" key="1">
    <citation type="journal article" date="2014" name="Front. Microbiol.">
        <title>High frequency of phylogenetically diverse reductive dehalogenase-homologous genes in deep subseafloor sedimentary metagenomes.</title>
        <authorList>
            <person name="Kawai M."/>
            <person name="Futagami T."/>
            <person name="Toyoda A."/>
            <person name="Takaki Y."/>
            <person name="Nishi S."/>
            <person name="Hori S."/>
            <person name="Arai W."/>
            <person name="Tsubouchi T."/>
            <person name="Morono Y."/>
            <person name="Uchiyama I."/>
            <person name="Ito T."/>
            <person name="Fujiyama A."/>
            <person name="Inagaki F."/>
            <person name="Takami H."/>
        </authorList>
    </citation>
    <scope>NUCLEOTIDE SEQUENCE</scope>
    <source>
        <strain evidence="1">Expedition CK06-06</strain>
    </source>
</reference>
<proteinExistence type="predicted"/>
<organism evidence="1">
    <name type="scientific">marine sediment metagenome</name>
    <dbReference type="NCBI Taxonomy" id="412755"/>
    <lineage>
        <taxon>unclassified sequences</taxon>
        <taxon>metagenomes</taxon>
        <taxon>ecological metagenomes</taxon>
    </lineage>
</organism>
<accession>X1KBB3</accession>
<name>X1KBB3_9ZZZZ</name>
<protein>
    <submittedName>
        <fullName evidence="1">Uncharacterized protein</fullName>
    </submittedName>
</protein>
<feature type="non-terminal residue" evidence="1">
    <location>
        <position position="1"/>
    </location>
</feature>
<gene>
    <name evidence="1" type="ORF">S03H2_61953</name>
</gene>